<feature type="domain" description="HTH araC/xylS-type" evidence="5">
    <location>
        <begin position="173"/>
        <end position="270"/>
    </location>
</feature>
<dbReference type="PROSITE" id="PS00041">
    <property type="entry name" value="HTH_ARAC_FAMILY_1"/>
    <property type="match status" value="1"/>
</dbReference>
<dbReference type="GO" id="GO:0043565">
    <property type="term" value="F:sequence-specific DNA binding"/>
    <property type="evidence" value="ECO:0007669"/>
    <property type="project" value="InterPro"/>
</dbReference>
<dbReference type="InterPro" id="IPR003313">
    <property type="entry name" value="AraC-bd"/>
</dbReference>
<evidence type="ECO:0000313" key="7">
    <source>
        <dbReference type="Proteomes" id="UP000335415"/>
    </source>
</evidence>
<dbReference type="PANTHER" id="PTHR46796">
    <property type="entry name" value="HTH-TYPE TRANSCRIPTIONAL ACTIVATOR RHAS-RELATED"/>
    <property type="match status" value="1"/>
</dbReference>
<sequence>MSSAHLVRQCYWFSPALPWLELRSTWQSRQSYKTHSHQQLSLGLIEQGGTCCRSLERDHRLQAGDLALFAPQQAHSCNPLPGRARSYHMLYLDEAWCRARLTQRCGYPVGALRVSRLHIRDEALARDFRALVAVLTRNDLAGARLWLHRLTDRLFDRYCQPADAPGPAHPLTQRLRQRLQDNLLAPPSLATLAAEFGLREETLIRRFRQDTGITPKAFVTNARIEYARRLIRSGSPLADAGYQSGFSDQSHFHKMFVQYSAATPGQYRLARSIFDNK</sequence>
<keyword evidence="1" id="KW-0805">Transcription regulation</keyword>
<comment type="caution">
    <text evidence="6">The sequence shown here is derived from an EMBL/GenBank/DDBJ whole genome shotgun (WGS) entry which is preliminary data.</text>
</comment>
<dbReference type="InterPro" id="IPR018062">
    <property type="entry name" value="HTH_AraC-typ_CS"/>
</dbReference>
<dbReference type="Proteomes" id="UP000335415">
    <property type="component" value="Unassembled WGS sequence"/>
</dbReference>
<keyword evidence="2" id="KW-0238">DNA-binding</keyword>
<proteinExistence type="predicted"/>
<dbReference type="PROSITE" id="PS01124">
    <property type="entry name" value="HTH_ARAC_FAMILY_2"/>
    <property type="match status" value="1"/>
</dbReference>
<dbReference type="SUPFAM" id="SSF51215">
    <property type="entry name" value="Regulatory protein AraC"/>
    <property type="match status" value="1"/>
</dbReference>
<evidence type="ECO:0000256" key="4">
    <source>
        <dbReference type="ARBA" id="ARBA00023163"/>
    </source>
</evidence>
<dbReference type="OrthoDB" id="9809338at2"/>
<evidence type="ECO:0000313" key="6">
    <source>
        <dbReference type="EMBL" id="KAA9000611.1"/>
    </source>
</evidence>
<evidence type="ECO:0000256" key="1">
    <source>
        <dbReference type="ARBA" id="ARBA00023015"/>
    </source>
</evidence>
<dbReference type="EMBL" id="VYKJ01000004">
    <property type="protein sequence ID" value="KAA9000611.1"/>
    <property type="molecule type" value="Genomic_DNA"/>
</dbReference>
<dbReference type="AlphaFoldDB" id="A0A5J5G1S3"/>
<dbReference type="InterPro" id="IPR009057">
    <property type="entry name" value="Homeodomain-like_sf"/>
</dbReference>
<gene>
    <name evidence="6" type="ORF">FJU30_10315</name>
</gene>
<keyword evidence="7" id="KW-1185">Reference proteome</keyword>
<dbReference type="InterPro" id="IPR018060">
    <property type="entry name" value="HTH_AraC"/>
</dbReference>
<dbReference type="GO" id="GO:0003700">
    <property type="term" value="F:DNA-binding transcription factor activity"/>
    <property type="evidence" value="ECO:0007669"/>
    <property type="project" value="InterPro"/>
</dbReference>
<dbReference type="InterPro" id="IPR050204">
    <property type="entry name" value="AraC_XylS_family_regulators"/>
</dbReference>
<accession>A0A5J5G1S3</accession>
<name>A0A5J5G1S3_9GAMM</name>
<dbReference type="Gene3D" id="1.10.10.60">
    <property type="entry name" value="Homeodomain-like"/>
    <property type="match status" value="1"/>
</dbReference>
<dbReference type="Pfam" id="PF12833">
    <property type="entry name" value="HTH_18"/>
    <property type="match status" value="1"/>
</dbReference>
<dbReference type="RefSeq" id="WP_150434879.1">
    <property type="nucleotide sequence ID" value="NZ_VYKJ01000004.1"/>
</dbReference>
<evidence type="ECO:0000259" key="5">
    <source>
        <dbReference type="PROSITE" id="PS01124"/>
    </source>
</evidence>
<reference evidence="6 7" key="1">
    <citation type="submission" date="2019-09" db="EMBL/GenBank/DDBJ databases">
        <authorList>
            <person name="Li Y."/>
        </authorList>
    </citation>
    <scope>NUCLEOTIDE SEQUENCE [LARGE SCALE GENOMIC DNA]</scope>
    <source>
        <strain evidence="6 7">L3-3HA</strain>
    </source>
</reference>
<dbReference type="SMART" id="SM00342">
    <property type="entry name" value="HTH_ARAC"/>
    <property type="match status" value="1"/>
</dbReference>
<dbReference type="Pfam" id="PF02311">
    <property type="entry name" value="AraC_binding"/>
    <property type="match status" value="1"/>
</dbReference>
<dbReference type="SUPFAM" id="SSF46689">
    <property type="entry name" value="Homeodomain-like"/>
    <property type="match status" value="2"/>
</dbReference>
<protein>
    <submittedName>
        <fullName evidence="6">AraC family transcriptional regulator</fullName>
    </submittedName>
</protein>
<evidence type="ECO:0000256" key="2">
    <source>
        <dbReference type="ARBA" id="ARBA00023125"/>
    </source>
</evidence>
<dbReference type="InterPro" id="IPR037923">
    <property type="entry name" value="HTH-like"/>
</dbReference>
<keyword evidence="3" id="KW-0010">Activator</keyword>
<organism evidence="6 7">
    <name type="scientific">Affinibrenneria salicis</name>
    <dbReference type="NCBI Taxonomy" id="2590031"/>
    <lineage>
        <taxon>Bacteria</taxon>
        <taxon>Pseudomonadati</taxon>
        <taxon>Pseudomonadota</taxon>
        <taxon>Gammaproteobacteria</taxon>
        <taxon>Enterobacterales</taxon>
        <taxon>Pectobacteriaceae</taxon>
        <taxon>Affinibrenneria</taxon>
    </lineage>
</organism>
<keyword evidence="4" id="KW-0804">Transcription</keyword>
<evidence type="ECO:0000256" key="3">
    <source>
        <dbReference type="ARBA" id="ARBA00023159"/>
    </source>
</evidence>